<reference evidence="2" key="1">
    <citation type="journal article" date="2023" name="G3 (Bethesda)">
        <title>A reference genome for the long-term kleptoplast-retaining sea slug Elysia crispata morphotype clarki.</title>
        <authorList>
            <person name="Eastman K.E."/>
            <person name="Pendleton A.L."/>
            <person name="Shaikh M.A."/>
            <person name="Suttiyut T."/>
            <person name="Ogas R."/>
            <person name="Tomko P."/>
            <person name="Gavelis G."/>
            <person name="Widhalm J.R."/>
            <person name="Wisecaver J.H."/>
        </authorList>
    </citation>
    <scope>NUCLEOTIDE SEQUENCE</scope>
    <source>
        <strain evidence="2">ECLA1</strain>
    </source>
</reference>
<feature type="region of interest" description="Disordered" evidence="1">
    <location>
        <begin position="44"/>
        <end position="64"/>
    </location>
</feature>
<dbReference type="EMBL" id="JAWDGP010004530">
    <property type="protein sequence ID" value="KAK3763601.1"/>
    <property type="molecule type" value="Genomic_DNA"/>
</dbReference>
<proteinExistence type="predicted"/>
<protein>
    <submittedName>
        <fullName evidence="2">Uncharacterized protein</fullName>
    </submittedName>
</protein>
<dbReference type="Proteomes" id="UP001283361">
    <property type="component" value="Unassembled WGS sequence"/>
</dbReference>
<evidence type="ECO:0000313" key="3">
    <source>
        <dbReference type="Proteomes" id="UP001283361"/>
    </source>
</evidence>
<keyword evidence="3" id="KW-1185">Reference proteome</keyword>
<gene>
    <name evidence="2" type="ORF">RRG08_057024</name>
</gene>
<name>A0AAE0Z7R5_9GAST</name>
<evidence type="ECO:0000256" key="1">
    <source>
        <dbReference type="SAM" id="MobiDB-lite"/>
    </source>
</evidence>
<feature type="compositionally biased region" description="Polar residues" evidence="1">
    <location>
        <begin position="49"/>
        <end position="60"/>
    </location>
</feature>
<sequence length="98" mass="10777">MDGQIKLIPGYCDGQLHTVQVSEPGMIKRGELFLPGETIQRRLSKKFQSESTSSPTSPARISQPIKPEDLFDWAEGMIILGISTVTCALHQQVVVPGR</sequence>
<dbReference type="AlphaFoldDB" id="A0AAE0Z7R5"/>
<accession>A0AAE0Z7R5</accession>
<organism evidence="2 3">
    <name type="scientific">Elysia crispata</name>
    <name type="common">lettuce slug</name>
    <dbReference type="NCBI Taxonomy" id="231223"/>
    <lineage>
        <taxon>Eukaryota</taxon>
        <taxon>Metazoa</taxon>
        <taxon>Spiralia</taxon>
        <taxon>Lophotrochozoa</taxon>
        <taxon>Mollusca</taxon>
        <taxon>Gastropoda</taxon>
        <taxon>Heterobranchia</taxon>
        <taxon>Euthyneura</taxon>
        <taxon>Panpulmonata</taxon>
        <taxon>Sacoglossa</taxon>
        <taxon>Placobranchoidea</taxon>
        <taxon>Plakobranchidae</taxon>
        <taxon>Elysia</taxon>
    </lineage>
</organism>
<evidence type="ECO:0000313" key="2">
    <source>
        <dbReference type="EMBL" id="KAK3763601.1"/>
    </source>
</evidence>
<comment type="caution">
    <text evidence="2">The sequence shown here is derived from an EMBL/GenBank/DDBJ whole genome shotgun (WGS) entry which is preliminary data.</text>
</comment>